<dbReference type="Proteomes" id="UP000253857">
    <property type="component" value="Unassembled WGS sequence"/>
</dbReference>
<dbReference type="GO" id="GO:0046983">
    <property type="term" value="F:protein dimerization activity"/>
    <property type="evidence" value="ECO:0007669"/>
    <property type="project" value="InterPro"/>
</dbReference>
<dbReference type="EC" id="2.7.13.3" evidence="2"/>
<feature type="transmembrane region" description="Helical" evidence="10">
    <location>
        <begin position="150"/>
        <end position="170"/>
    </location>
</feature>
<feature type="domain" description="Histidine kinase/HSP90-like ATPase" evidence="11">
    <location>
        <begin position="315"/>
        <end position="414"/>
    </location>
</feature>
<dbReference type="InterPro" id="IPR036890">
    <property type="entry name" value="HATPase_C_sf"/>
</dbReference>
<keyword evidence="10" id="KW-0812">Transmembrane</keyword>
<dbReference type="GO" id="GO:0016020">
    <property type="term" value="C:membrane"/>
    <property type="evidence" value="ECO:0007669"/>
    <property type="project" value="InterPro"/>
</dbReference>
<evidence type="ECO:0000313" key="15">
    <source>
        <dbReference type="Proteomes" id="UP000253857"/>
    </source>
</evidence>
<dbReference type="Gene3D" id="1.20.5.1930">
    <property type="match status" value="1"/>
</dbReference>
<evidence type="ECO:0000313" key="14">
    <source>
        <dbReference type="EMBL" id="RDC34993.1"/>
    </source>
</evidence>
<dbReference type="AlphaFoldDB" id="A0A369MY51"/>
<dbReference type="PANTHER" id="PTHR24421">
    <property type="entry name" value="NITRATE/NITRITE SENSOR PROTEIN NARX-RELATED"/>
    <property type="match status" value="1"/>
</dbReference>
<feature type="transmembrane region" description="Helical" evidence="10">
    <location>
        <begin position="126"/>
        <end position="144"/>
    </location>
</feature>
<keyword evidence="10" id="KW-1133">Transmembrane helix</keyword>
<evidence type="ECO:0000313" key="13">
    <source>
        <dbReference type="EMBL" id="RDB80481.1"/>
    </source>
</evidence>
<dbReference type="EMBL" id="PPTY01000062">
    <property type="protein sequence ID" value="RDB80481.1"/>
    <property type="molecule type" value="Genomic_DNA"/>
</dbReference>
<evidence type="ECO:0000256" key="5">
    <source>
        <dbReference type="ARBA" id="ARBA00022741"/>
    </source>
</evidence>
<comment type="caution">
    <text evidence="13">The sequence shown here is derived from an EMBL/GenBank/DDBJ whole genome shotgun (WGS) entry which is preliminary data.</text>
</comment>
<keyword evidence="8" id="KW-0902">Two-component regulatory system</keyword>
<proteinExistence type="predicted"/>
<evidence type="ECO:0000256" key="10">
    <source>
        <dbReference type="SAM" id="Phobius"/>
    </source>
</evidence>
<dbReference type="Pfam" id="PF02518">
    <property type="entry name" value="HATPase_c"/>
    <property type="match status" value="1"/>
</dbReference>
<dbReference type="CDD" id="cd16917">
    <property type="entry name" value="HATPase_UhpB-NarQ-NarX-like"/>
    <property type="match status" value="1"/>
</dbReference>
<dbReference type="Proteomes" id="UP000253915">
    <property type="component" value="Unassembled WGS sequence"/>
</dbReference>
<reference evidence="15 16" key="1">
    <citation type="journal article" date="2018" name="Elife">
        <title>Discovery and characterization of a prevalent human gut bacterial enzyme sufficient for the inactivation of a family of plant toxins.</title>
        <authorList>
            <person name="Koppel N."/>
            <person name="Bisanz J.E."/>
            <person name="Pandelia M.E."/>
            <person name="Turnbaugh P.J."/>
            <person name="Balskus E.P."/>
        </authorList>
    </citation>
    <scope>NUCLEOTIDE SEQUENCE [LARGE SCALE GENOMIC DNA]</scope>
    <source>
        <strain evidence="14 16">16A</strain>
        <strain evidence="13 15">FAA1-1-60AUCSF</strain>
    </source>
</reference>
<feature type="coiled-coil region" evidence="9">
    <location>
        <begin position="177"/>
        <end position="209"/>
    </location>
</feature>
<protein>
    <recommendedName>
        <fullName evidence="2">histidine kinase</fullName>
        <ecNumber evidence="2">2.7.13.3</ecNumber>
    </recommendedName>
</protein>
<feature type="domain" description="Signal transduction histidine kinase subgroup 3 dimerisation and phosphoacceptor" evidence="12">
    <location>
        <begin position="202"/>
        <end position="265"/>
    </location>
</feature>
<keyword evidence="3" id="KW-0597">Phosphoprotein</keyword>
<organism evidence="13 15">
    <name type="scientific">Eggerthella lenta</name>
    <name type="common">Eubacterium lentum</name>
    <dbReference type="NCBI Taxonomy" id="84112"/>
    <lineage>
        <taxon>Bacteria</taxon>
        <taxon>Bacillati</taxon>
        <taxon>Actinomycetota</taxon>
        <taxon>Coriobacteriia</taxon>
        <taxon>Eggerthellales</taxon>
        <taxon>Eggerthellaceae</taxon>
        <taxon>Eggerthella</taxon>
    </lineage>
</organism>
<dbReference type="GO" id="GO:0005524">
    <property type="term" value="F:ATP binding"/>
    <property type="evidence" value="ECO:0007669"/>
    <property type="project" value="UniProtKB-KW"/>
</dbReference>
<dbReference type="Pfam" id="PF07730">
    <property type="entry name" value="HisKA_3"/>
    <property type="match status" value="1"/>
</dbReference>
<dbReference type="RefSeq" id="WP_035577493.1">
    <property type="nucleotide sequence ID" value="NZ_CABMOO010000024.1"/>
</dbReference>
<evidence type="ECO:0000256" key="6">
    <source>
        <dbReference type="ARBA" id="ARBA00022777"/>
    </source>
</evidence>
<dbReference type="InterPro" id="IPR050482">
    <property type="entry name" value="Sensor_HK_TwoCompSys"/>
</dbReference>
<dbReference type="PANTHER" id="PTHR24421:SF10">
    <property type="entry name" value="NITRATE_NITRITE SENSOR PROTEIN NARQ"/>
    <property type="match status" value="1"/>
</dbReference>
<evidence type="ECO:0000259" key="11">
    <source>
        <dbReference type="Pfam" id="PF02518"/>
    </source>
</evidence>
<keyword evidence="4" id="KW-0808">Transferase</keyword>
<dbReference type="Gene3D" id="3.30.565.10">
    <property type="entry name" value="Histidine kinase-like ATPase, C-terminal domain"/>
    <property type="match status" value="1"/>
</dbReference>
<keyword evidence="10" id="KW-0472">Membrane</keyword>
<evidence type="ECO:0000256" key="3">
    <source>
        <dbReference type="ARBA" id="ARBA00022553"/>
    </source>
</evidence>
<comment type="catalytic activity">
    <reaction evidence="1">
        <text>ATP + protein L-histidine = ADP + protein N-phospho-L-histidine.</text>
        <dbReference type="EC" id="2.7.13.3"/>
    </reaction>
</comment>
<feature type="transmembrane region" description="Helical" evidence="10">
    <location>
        <begin position="20"/>
        <end position="43"/>
    </location>
</feature>
<dbReference type="SUPFAM" id="SSF55874">
    <property type="entry name" value="ATPase domain of HSP90 chaperone/DNA topoisomerase II/histidine kinase"/>
    <property type="match status" value="1"/>
</dbReference>
<dbReference type="InterPro" id="IPR003594">
    <property type="entry name" value="HATPase_dom"/>
</dbReference>
<dbReference type="EMBL" id="PPUQ01000025">
    <property type="protein sequence ID" value="RDC34993.1"/>
    <property type="molecule type" value="Genomic_DNA"/>
</dbReference>
<sequence length="418" mass="44014">MDTFLMNNRPMGPKDWGFDVAVTAAAFLFGCVQLMLAASSIVIPDLALRQYLGMVNVVPNVQVFVALAVTTLPLVVRRRFPWPVFLFCLVSFLGLQNAFNGFSLTIVGPVVALYTIASERGRAETVAAVLLAVAGLLFADAHAATANMVLFTRFQNIVLAVAAGLAGYAYRTHRAYVKATEDRAAEAERTREEEAARRVEEERVRIAREVHDITAHSLSAVSIQAAAAERMIDRDPAAAKEAISAVRTTAKGALADIRSMIGVLRCGDDAAETSPTSGTERLDDLRAYLGNAGIETTLDAAAYCRADVPAHVDMALFGIAREAATNIVRHAGAHKALIRLAVEDGRARLVVEDDGVGCGLSASAAASGALPQAVDGEGHGIAGMAERVHLLGGTFSAGDRAGGGFRVVACLPMKGAEA</sequence>
<evidence type="ECO:0000256" key="1">
    <source>
        <dbReference type="ARBA" id="ARBA00000085"/>
    </source>
</evidence>
<evidence type="ECO:0000256" key="2">
    <source>
        <dbReference type="ARBA" id="ARBA00012438"/>
    </source>
</evidence>
<evidence type="ECO:0000256" key="7">
    <source>
        <dbReference type="ARBA" id="ARBA00022840"/>
    </source>
</evidence>
<keyword evidence="9" id="KW-0175">Coiled coil</keyword>
<keyword evidence="6 13" id="KW-0418">Kinase</keyword>
<gene>
    <name evidence="14" type="ORF">C1853_13570</name>
    <name evidence="13" type="ORF">C1871_15505</name>
</gene>
<evidence type="ECO:0000256" key="8">
    <source>
        <dbReference type="ARBA" id="ARBA00023012"/>
    </source>
</evidence>
<name>A0A369MY51_EGGLN</name>
<dbReference type="InterPro" id="IPR011712">
    <property type="entry name" value="Sig_transdc_His_kin_sub3_dim/P"/>
</dbReference>
<keyword evidence="5" id="KW-0547">Nucleotide-binding</keyword>
<evidence type="ECO:0000259" key="12">
    <source>
        <dbReference type="Pfam" id="PF07730"/>
    </source>
</evidence>
<evidence type="ECO:0000313" key="16">
    <source>
        <dbReference type="Proteomes" id="UP000253915"/>
    </source>
</evidence>
<accession>A0A369MY51</accession>
<evidence type="ECO:0000256" key="9">
    <source>
        <dbReference type="SAM" id="Coils"/>
    </source>
</evidence>
<feature type="transmembrane region" description="Helical" evidence="10">
    <location>
        <begin position="55"/>
        <end position="76"/>
    </location>
</feature>
<evidence type="ECO:0000256" key="4">
    <source>
        <dbReference type="ARBA" id="ARBA00022679"/>
    </source>
</evidence>
<feature type="transmembrane region" description="Helical" evidence="10">
    <location>
        <begin position="82"/>
        <end position="114"/>
    </location>
</feature>
<keyword evidence="7" id="KW-0067">ATP-binding</keyword>
<dbReference type="GO" id="GO:0000155">
    <property type="term" value="F:phosphorelay sensor kinase activity"/>
    <property type="evidence" value="ECO:0007669"/>
    <property type="project" value="InterPro"/>
</dbReference>